<evidence type="ECO:0000256" key="6">
    <source>
        <dbReference type="SAM" id="Phobius"/>
    </source>
</evidence>
<evidence type="ECO:0000313" key="7">
    <source>
        <dbReference type="EMBL" id="KAJ7324388.1"/>
    </source>
</evidence>
<dbReference type="AlphaFoldDB" id="A0A9Q1AZX5"/>
<dbReference type="GO" id="GO:0016020">
    <property type="term" value="C:membrane"/>
    <property type="evidence" value="ECO:0007669"/>
    <property type="project" value="UniProtKB-SubCell"/>
</dbReference>
<evidence type="ECO:0000256" key="1">
    <source>
        <dbReference type="ARBA" id="ARBA00004141"/>
    </source>
</evidence>
<reference evidence="7" key="1">
    <citation type="journal article" date="2023" name="DNA Res.">
        <title>Chromosome-level genome assembly of Phrynocephalus forsythii using third-generation DNA sequencing and Hi-C analysis.</title>
        <authorList>
            <person name="Qi Y."/>
            <person name="Zhao W."/>
            <person name="Zhao Y."/>
            <person name="Niu C."/>
            <person name="Cao S."/>
            <person name="Zhang Y."/>
        </authorList>
    </citation>
    <scope>NUCLEOTIDE SEQUENCE</scope>
    <source>
        <tissue evidence="7">Muscle</tissue>
    </source>
</reference>
<evidence type="ECO:0000256" key="5">
    <source>
        <dbReference type="ARBA" id="ARBA00034834"/>
    </source>
</evidence>
<feature type="transmembrane region" description="Helical" evidence="6">
    <location>
        <begin position="20"/>
        <end position="44"/>
    </location>
</feature>
<evidence type="ECO:0000313" key="8">
    <source>
        <dbReference type="Proteomes" id="UP001142489"/>
    </source>
</evidence>
<protein>
    <recommendedName>
        <fullName evidence="5">Transmembrane protein 254</fullName>
    </recommendedName>
</protein>
<dbReference type="Proteomes" id="UP001142489">
    <property type="component" value="Unassembled WGS sequence"/>
</dbReference>
<gene>
    <name evidence="7" type="ORF">JRQ81_017408</name>
</gene>
<comment type="subcellular location">
    <subcellularLocation>
        <location evidence="1">Membrane</location>
        <topology evidence="1">Multi-pass membrane protein</topology>
    </subcellularLocation>
</comment>
<keyword evidence="8" id="KW-1185">Reference proteome</keyword>
<keyword evidence="3 6" id="KW-1133">Transmembrane helix</keyword>
<dbReference type="Pfam" id="PF14934">
    <property type="entry name" value="TMEM254"/>
    <property type="match status" value="1"/>
</dbReference>
<dbReference type="PANTHER" id="PTHR34104:SF3">
    <property type="entry name" value="TRANSMEMBRANE PROTEIN 254"/>
    <property type="match status" value="1"/>
</dbReference>
<accession>A0A9Q1AZX5</accession>
<name>A0A9Q1AZX5_9SAUR</name>
<evidence type="ECO:0000256" key="2">
    <source>
        <dbReference type="ARBA" id="ARBA00022692"/>
    </source>
</evidence>
<proteinExistence type="predicted"/>
<sequence length="161" mass="17927">MAAPAATKEGSNYFRRTTPFWMVVILAGMGYYGWVVFAPTTIPYNWLGPLGHFTKYLVENHSLLLKNGYLLAWLVHIGEALYALKICKRPHADCIPTELQPQTGSASNAKSQEGESVVGKTAEYVGAEEKYNKKGEYASDNWYKSEHANQVDKPLELLLAA</sequence>
<organism evidence="7 8">
    <name type="scientific">Phrynocephalus forsythii</name>
    <dbReference type="NCBI Taxonomy" id="171643"/>
    <lineage>
        <taxon>Eukaryota</taxon>
        <taxon>Metazoa</taxon>
        <taxon>Chordata</taxon>
        <taxon>Craniata</taxon>
        <taxon>Vertebrata</taxon>
        <taxon>Euteleostomi</taxon>
        <taxon>Lepidosauria</taxon>
        <taxon>Squamata</taxon>
        <taxon>Bifurcata</taxon>
        <taxon>Unidentata</taxon>
        <taxon>Episquamata</taxon>
        <taxon>Toxicofera</taxon>
        <taxon>Iguania</taxon>
        <taxon>Acrodonta</taxon>
        <taxon>Agamidae</taxon>
        <taxon>Agaminae</taxon>
        <taxon>Phrynocephalus</taxon>
    </lineage>
</organism>
<evidence type="ECO:0000256" key="4">
    <source>
        <dbReference type="ARBA" id="ARBA00023136"/>
    </source>
</evidence>
<feature type="transmembrane region" description="Helical" evidence="6">
    <location>
        <begin position="64"/>
        <end position="84"/>
    </location>
</feature>
<dbReference type="EMBL" id="JAPFRF010000008">
    <property type="protein sequence ID" value="KAJ7324388.1"/>
    <property type="molecule type" value="Genomic_DNA"/>
</dbReference>
<keyword evidence="2 6" id="KW-0812">Transmembrane</keyword>
<keyword evidence="4 6" id="KW-0472">Membrane</keyword>
<dbReference type="PANTHER" id="PTHR34104">
    <property type="entry name" value="TRANSMEMBRANE PROTEIN 254"/>
    <property type="match status" value="1"/>
</dbReference>
<dbReference type="InterPro" id="IPR028110">
    <property type="entry name" value="TMEM254"/>
</dbReference>
<dbReference type="OrthoDB" id="9984821at2759"/>
<comment type="caution">
    <text evidence="7">The sequence shown here is derived from an EMBL/GenBank/DDBJ whole genome shotgun (WGS) entry which is preliminary data.</text>
</comment>
<evidence type="ECO:0000256" key="3">
    <source>
        <dbReference type="ARBA" id="ARBA00022989"/>
    </source>
</evidence>